<keyword evidence="1" id="KW-0812">Transmembrane</keyword>
<proteinExistence type="predicted"/>
<name>A0ABT0XGJ8_9BACI</name>
<feature type="transmembrane region" description="Helical" evidence="1">
    <location>
        <begin position="6"/>
        <end position="21"/>
    </location>
</feature>
<feature type="transmembrane region" description="Helical" evidence="1">
    <location>
        <begin position="104"/>
        <end position="123"/>
    </location>
</feature>
<feature type="transmembrane region" description="Helical" evidence="1">
    <location>
        <begin position="79"/>
        <end position="98"/>
    </location>
</feature>
<dbReference type="RefSeq" id="WP_251603781.1">
    <property type="nucleotide sequence ID" value="NZ_JAMQJY010000001.1"/>
</dbReference>
<evidence type="ECO:0000313" key="3">
    <source>
        <dbReference type="Proteomes" id="UP001203665"/>
    </source>
</evidence>
<dbReference type="InterPro" id="IPR014617">
    <property type="entry name" value="YphA_Bacsu"/>
</dbReference>
<feature type="transmembrane region" description="Helical" evidence="1">
    <location>
        <begin position="28"/>
        <end position="45"/>
    </location>
</feature>
<keyword evidence="3" id="KW-1185">Reference proteome</keyword>
<protein>
    <submittedName>
        <fullName evidence="2">Uncharacterized protein</fullName>
    </submittedName>
</protein>
<reference evidence="2" key="1">
    <citation type="submission" date="2022-06" db="EMBL/GenBank/DDBJ databases">
        <title>Alkalicoccobacillus porphyridii sp. nov., isolated from a marine red alga, Porphyridium purpureum and reclassification of Shouchella plakortidis and Shouchella gibsonii as Alkalicoccobacillus plakortidis comb. nov. and Alkalicoccobacillus gibsonii comb. nov.</title>
        <authorList>
            <person name="Kim K.H."/>
            <person name="Lee J.K."/>
            <person name="Han D.M."/>
            <person name="Baek J.H."/>
            <person name="Jeon C.O."/>
        </authorList>
    </citation>
    <scope>NUCLEOTIDE SEQUENCE</scope>
    <source>
        <strain evidence="2">DSM 19153</strain>
    </source>
</reference>
<comment type="caution">
    <text evidence="2">The sequence shown here is derived from an EMBL/GenBank/DDBJ whole genome shotgun (WGS) entry which is preliminary data.</text>
</comment>
<dbReference type="EMBL" id="JAMQJY010000001">
    <property type="protein sequence ID" value="MCM2674322.1"/>
    <property type="molecule type" value="Genomic_DNA"/>
</dbReference>
<keyword evidence="1" id="KW-1133">Transmembrane helix</keyword>
<accession>A0ABT0XGJ8</accession>
<dbReference type="Pfam" id="PF24124">
    <property type="entry name" value="YphA"/>
    <property type="match status" value="1"/>
</dbReference>
<gene>
    <name evidence="2" type="ORF">NDM98_01505</name>
</gene>
<feature type="transmembrane region" description="Helical" evidence="1">
    <location>
        <begin position="51"/>
        <end position="67"/>
    </location>
</feature>
<keyword evidence="1" id="KW-0472">Membrane</keyword>
<feature type="transmembrane region" description="Helical" evidence="1">
    <location>
        <begin position="130"/>
        <end position="148"/>
    </location>
</feature>
<feature type="transmembrane region" description="Helical" evidence="1">
    <location>
        <begin position="160"/>
        <end position="179"/>
    </location>
</feature>
<organism evidence="2 3">
    <name type="scientific">Alkalicoccobacillus plakortidis</name>
    <dbReference type="NCBI Taxonomy" id="444060"/>
    <lineage>
        <taxon>Bacteria</taxon>
        <taxon>Bacillati</taxon>
        <taxon>Bacillota</taxon>
        <taxon>Bacilli</taxon>
        <taxon>Bacillales</taxon>
        <taxon>Bacillaceae</taxon>
        <taxon>Alkalicoccobacillus</taxon>
    </lineage>
</organism>
<sequence length="200" mass="22982">MEGLVMFWLGWTAWVVVTFLVPKTSNRYGFALFILLFIIFYSININMLSGSINLGFIWLTVSCYWFFHRQTKRNLISSFFWVWVITAIYAGFTLWSIFDPIILIANKEWMVAGLLYVVSSLLIKSTYVRLIAVTLGIMHGELLLNLVLSKIWGTYEVGSGLFFDGLAASLLILFVHLLLQNTLRFLRRLTENSSQATQSL</sequence>
<evidence type="ECO:0000313" key="2">
    <source>
        <dbReference type="EMBL" id="MCM2674322.1"/>
    </source>
</evidence>
<dbReference type="Proteomes" id="UP001203665">
    <property type="component" value="Unassembled WGS sequence"/>
</dbReference>
<dbReference type="PIRSF" id="PIRSF036710">
    <property type="entry name" value="YphA_Bacsu"/>
    <property type="match status" value="1"/>
</dbReference>
<evidence type="ECO:0000256" key="1">
    <source>
        <dbReference type="SAM" id="Phobius"/>
    </source>
</evidence>